<dbReference type="Pfam" id="PF07926">
    <property type="entry name" value="TPR_MLP1_2"/>
    <property type="match status" value="1"/>
</dbReference>
<keyword evidence="2 4" id="KW-0175">Coiled coil</keyword>
<feature type="coiled-coil region" evidence="4">
    <location>
        <begin position="1269"/>
        <end position="1386"/>
    </location>
</feature>
<evidence type="ECO:0000256" key="3">
    <source>
        <dbReference type="ARBA" id="ARBA00023242"/>
    </source>
</evidence>
<feature type="coiled-coil region" evidence="4">
    <location>
        <begin position="460"/>
        <end position="529"/>
    </location>
</feature>
<keyword evidence="10" id="KW-1185">Reference proteome</keyword>
<name>A0ABR4N4M9_9FUNG</name>
<dbReference type="Pfam" id="PF25481">
    <property type="entry name" value="Nucleoprot-TPR"/>
    <property type="match status" value="1"/>
</dbReference>
<feature type="coiled-coil region" evidence="4">
    <location>
        <begin position="743"/>
        <end position="896"/>
    </location>
</feature>
<evidence type="ECO:0000313" key="10">
    <source>
        <dbReference type="Proteomes" id="UP001527925"/>
    </source>
</evidence>
<feature type="region of interest" description="Disordered" evidence="5">
    <location>
        <begin position="1240"/>
        <end position="1259"/>
    </location>
</feature>
<evidence type="ECO:0000256" key="4">
    <source>
        <dbReference type="SAM" id="Coils"/>
    </source>
</evidence>
<feature type="domain" description="Nucleoprotein TPR/MLP1-2" evidence="6">
    <location>
        <begin position="1111"/>
        <end position="1237"/>
    </location>
</feature>
<dbReference type="Pfam" id="PF25785">
    <property type="entry name" value="TPR"/>
    <property type="match status" value="1"/>
</dbReference>
<dbReference type="EMBL" id="JADGIZ020000033">
    <property type="protein sequence ID" value="KAL2914443.1"/>
    <property type="molecule type" value="Genomic_DNA"/>
</dbReference>
<feature type="coiled-coil region" evidence="4">
    <location>
        <begin position="933"/>
        <end position="1032"/>
    </location>
</feature>
<reference evidence="9 10" key="1">
    <citation type="submission" date="2023-09" db="EMBL/GenBank/DDBJ databases">
        <title>Pangenome analysis of Batrachochytrium dendrobatidis and related Chytrids.</title>
        <authorList>
            <person name="Yacoub M.N."/>
            <person name="Stajich J.E."/>
            <person name="James T.Y."/>
        </authorList>
    </citation>
    <scope>NUCLEOTIDE SEQUENCE [LARGE SCALE GENOMIC DNA]</scope>
    <source>
        <strain evidence="9 10">JEL0888</strain>
    </source>
</reference>
<dbReference type="InterPro" id="IPR057577">
    <property type="entry name" value="Nucleoprot-TPR/MLP1_dom"/>
</dbReference>
<dbReference type="PANTHER" id="PTHR18898:SF2">
    <property type="entry name" value="NUCLEOPROTEIN TPR"/>
    <property type="match status" value="1"/>
</dbReference>
<keyword evidence="3" id="KW-0539">Nucleus</keyword>
<feature type="compositionally biased region" description="Low complexity" evidence="5">
    <location>
        <begin position="1249"/>
        <end position="1259"/>
    </location>
</feature>
<dbReference type="InterPro" id="IPR012929">
    <property type="entry name" value="Nucleoprot-TPR/MLP1-2_dom"/>
</dbReference>
<comment type="subcellular location">
    <subcellularLocation>
        <location evidence="1">Nucleus</location>
    </subcellularLocation>
</comment>
<evidence type="ECO:0000259" key="8">
    <source>
        <dbReference type="Pfam" id="PF25785"/>
    </source>
</evidence>
<evidence type="ECO:0000259" key="7">
    <source>
        <dbReference type="Pfam" id="PF25481"/>
    </source>
</evidence>
<comment type="caution">
    <text evidence="9">The sequence shown here is derived from an EMBL/GenBank/DDBJ whole genome shotgun (WGS) entry which is preliminary data.</text>
</comment>
<evidence type="ECO:0000256" key="2">
    <source>
        <dbReference type="ARBA" id="ARBA00023054"/>
    </source>
</evidence>
<dbReference type="PANTHER" id="PTHR18898">
    <property type="entry name" value="NUCLEOPROTEIN TPR-RELATED"/>
    <property type="match status" value="1"/>
</dbReference>
<feature type="domain" description="Nucleoprotein TPR/MPL1" evidence="7">
    <location>
        <begin position="243"/>
        <end position="313"/>
    </location>
</feature>
<feature type="coiled-coil region" evidence="4">
    <location>
        <begin position="181"/>
        <end position="226"/>
    </location>
</feature>
<feature type="region of interest" description="Disordered" evidence="5">
    <location>
        <begin position="684"/>
        <end position="715"/>
    </location>
</feature>
<evidence type="ECO:0000256" key="5">
    <source>
        <dbReference type="SAM" id="MobiDB-lite"/>
    </source>
</evidence>
<accession>A0ABR4N4M9</accession>
<protein>
    <submittedName>
        <fullName evidence="9">Protein mlp1</fullName>
    </submittedName>
</protein>
<dbReference type="Gene3D" id="1.10.287.1490">
    <property type="match status" value="1"/>
</dbReference>
<evidence type="ECO:0000256" key="1">
    <source>
        <dbReference type="ARBA" id="ARBA00004123"/>
    </source>
</evidence>
<dbReference type="Proteomes" id="UP001527925">
    <property type="component" value="Unassembled WGS sequence"/>
</dbReference>
<feature type="coiled-coil region" evidence="4">
    <location>
        <begin position="357"/>
        <end position="423"/>
    </location>
</feature>
<feature type="coiled-coil region" evidence="4">
    <location>
        <begin position="610"/>
        <end position="644"/>
    </location>
</feature>
<sequence>MAIAMTLAAAAGASVHGSAPSRPASVAATHATVGATAAATPEQLSRLLALSGLDADTHFAALFQAVQAVPSLGALVRRLDGFLTPRSLETASPHALRALIERMRADKIVAETEFEQRAHDLESQARDLANQLAEYKAQAEQLRSSKDSNSSLVSSLRQELRIKEAEIGSWHEKDLASQSLVQSLDSEKRSLANQLAKKHEELVRANDEADHSRQSLQQVRDELRAALVKITELQSGEIELRSTSSAREQQIEQLQKSNEWLSDELKRRTTQLSEYRREKSDQLSSLQSKFELLAQDKTSLESAHALLQARNADLEHKLHAASEKSKESDSRLLLIEQQFKNEMSSQKRLTDLYHTKCQELSEQNSELETQLQDYEARIEQMRDDYATAETSAQQELDQASRRISELEAELERTREELDVVASNPSAAAAANPLSELSAAAAAMSSAQKSGKSMTDIVAEYHDLKARLVRSQHEEERLREMVQHIMAELEERAPALHQNKIDLARANEELERISTELAAALRERDAAAAEARISVADRDALHQENLLLQQESRDLGRQVQALLRQIEQTKLGSGSLDMLDRTGSDDGFANLSMESAADAIISERLVVFGSIEELQKQNQTLRRSLREMAKKVETFEQQQTQAREQWQTAELKEAARCISTLQNQLTHQSSTIQTLVRERDGWRTMAEGRGTSGHGRNGDARSQVGSPMRDSHEASADRALALTPATSEYEQLYRNLQRDFDIFRKESAADIKMLKSQQEQLLKEKADLSIQVATLNSQHQYAQERHDFLRSKLAAQESESQQLRSRMQLLTEQSARQDAKTQELTDSLMEARLASDTLRGENQQLKIEREVWKSSEARAIREAQDLVRERNAANDRLRELQLQLEERERLASTEKIKADDRLEVLSRDLQLVHKQLSDALDDSRTISARRDAEQKEAHIKIERLTTQIEKLRGELLLSQNKEETLSARAQDLASRLAVADEKLALLEGRGRTSSTLGAEASDQDKIRDLELKVAESRSQIDALRAELEVEKERCATFQGISQANEERLAEMNGTYDIFKGEMEASVARKQAEIDALEAEKAELAKQIEENANELRAAKEQAESDRAEFERAKEVLQARMHALHASETKALSDKRRMHEDVERYMEQARIAQENYEREVVLHSAAIQRVSALKDENRELYERSKKAESRLKAAEANLQTSLASAEAMRTKLDEQIQELQKRIEDLTQQNELLHAQFEQVSHTRARDGSDTGALEASGEAGAALTDEDHKKIDDLREVIRFLRREKSILETRLEVAVQETQRMSLQVDHLQRSLDETRALLDEERKQQQGAMATEKKHRELLEKIEQANVLRESNVTLRDQVDQSMRRIRRLEKQLADTDAELVPLRERTVMLEAEIEARKLENAQLAEDNERWKGRTQQILQKYERIDPVEHETLKANVEKLATERDAARNDIKELRTALETQLQQRQQQIDQLSVELGTLRNELAHSHADAAAKSAELQQVIADADQKAKDSDARMRDLINRSNAINNKIKESKDKTIGELRQRLTEIEQASVEAASALSAKHQEEIEQMQTNTQRQTDLKWEARLSGLQKIVERQKAEIASLQQRVQGSVAASAASPHSRVLRCLVRK</sequence>
<organism evidence="9 10">
    <name type="scientific">Polyrhizophydium stewartii</name>
    <dbReference type="NCBI Taxonomy" id="2732419"/>
    <lineage>
        <taxon>Eukaryota</taxon>
        <taxon>Fungi</taxon>
        <taxon>Fungi incertae sedis</taxon>
        <taxon>Chytridiomycota</taxon>
        <taxon>Chytridiomycota incertae sedis</taxon>
        <taxon>Chytridiomycetes</taxon>
        <taxon>Rhizophydiales</taxon>
        <taxon>Rhizophydiales incertae sedis</taxon>
        <taxon>Polyrhizophydium</taxon>
    </lineage>
</organism>
<feature type="coiled-coil region" evidence="4">
    <location>
        <begin position="1430"/>
        <end position="1605"/>
    </location>
</feature>
<dbReference type="InterPro" id="IPR057974">
    <property type="entry name" value="NUA/TPR/MLP1-2-like_dom"/>
</dbReference>
<evidence type="ECO:0000259" key="6">
    <source>
        <dbReference type="Pfam" id="PF07926"/>
    </source>
</evidence>
<feature type="domain" description="NUA/TPR/MLP1-2-like" evidence="8">
    <location>
        <begin position="534"/>
        <end position="635"/>
    </location>
</feature>
<feature type="coiled-coil region" evidence="4">
    <location>
        <begin position="297"/>
        <end position="324"/>
    </location>
</feature>
<proteinExistence type="predicted"/>
<feature type="coiled-coil region" evidence="4">
    <location>
        <begin position="1058"/>
        <end position="1233"/>
    </location>
</feature>
<feature type="coiled-coil region" evidence="4">
    <location>
        <begin position="111"/>
        <end position="145"/>
    </location>
</feature>
<evidence type="ECO:0000313" key="9">
    <source>
        <dbReference type="EMBL" id="KAL2914443.1"/>
    </source>
</evidence>
<gene>
    <name evidence="9" type="primary">MLP1</name>
    <name evidence="9" type="ORF">HK105_206010</name>
</gene>